<comment type="caution">
    <text evidence="2">The sequence shown here is derived from an EMBL/GenBank/DDBJ whole genome shotgun (WGS) entry which is preliminary data.</text>
</comment>
<accession>A0ABW7N518</accession>
<feature type="domain" description="Ppx/GppA phosphatase N-terminal" evidence="1">
    <location>
        <begin position="32"/>
        <end position="284"/>
    </location>
</feature>
<dbReference type="InterPro" id="IPR043129">
    <property type="entry name" value="ATPase_NBD"/>
</dbReference>
<dbReference type="EMBL" id="JBIPKE010000012">
    <property type="protein sequence ID" value="MFH6982522.1"/>
    <property type="molecule type" value="Genomic_DNA"/>
</dbReference>
<organism evidence="2 3">
    <name type="scientific">Marinoscillum luteum</name>
    <dbReference type="NCBI Taxonomy" id="861051"/>
    <lineage>
        <taxon>Bacteria</taxon>
        <taxon>Pseudomonadati</taxon>
        <taxon>Bacteroidota</taxon>
        <taxon>Cytophagia</taxon>
        <taxon>Cytophagales</taxon>
        <taxon>Reichenbachiellaceae</taxon>
        <taxon>Marinoscillum</taxon>
    </lineage>
</organism>
<evidence type="ECO:0000259" key="1">
    <source>
        <dbReference type="Pfam" id="PF02541"/>
    </source>
</evidence>
<dbReference type="PANTHER" id="PTHR30005">
    <property type="entry name" value="EXOPOLYPHOSPHATASE"/>
    <property type="match status" value="1"/>
</dbReference>
<dbReference type="CDD" id="cd24006">
    <property type="entry name" value="ASKHA_NBD_PPX_GppA"/>
    <property type="match status" value="1"/>
</dbReference>
<dbReference type="Gene3D" id="3.30.420.150">
    <property type="entry name" value="Exopolyphosphatase. Domain 2"/>
    <property type="match status" value="1"/>
</dbReference>
<name>A0ABW7N518_9BACT</name>
<dbReference type="InterPro" id="IPR003695">
    <property type="entry name" value="Ppx_GppA_N"/>
</dbReference>
<dbReference type="SUPFAM" id="SSF53067">
    <property type="entry name" value="Actin-like ATPase domain"/>
    <property type="match status" value="2"/>
</dbReference>
<sequence>MKFAAIDIGSNAIRLQVTKVIEYEQLITFKKLQYVRFPLRLGHDVFTNKMISPVNQEKFVKLMTAYKNLIDLYGVDHYFGCATSAMRESANGKALTERVLNEVGLKINIISGVKEAEMINEVISLDLDDKTYLHVDVGGGSTELNFYYKQKKVASKSFKIGSVRRLERHDSPRAWKEIERWVKDELKDHKEKVTAIGTGGNINKIYELSPVSKKRKISLESIMKVQDYLGNLTLDERLNRLQLNPDRADVIIPASEIYVHAMKAAGARSMLVPDIGLKDGINYYLFEKYYPRRGKIFVKNS</sequence>
<dbReference type="PANTHER" id="PTHR30005:SF0">
    <property type="entry name" value="RETROGRADE REGULATION PROTEIN 2"/>
    <property type="match status" value="1"/>
</dbReference>
<keyword evidence="3" id="KW-1185">Reference proteome</keyword>
<dbReference type="RefSeq" id="WP_395416217.1">
    <property type="nucleotide sequence ID" value="NZ_JBIPKE010000012.1"/>
</dbReference>
<proteinExistence type="predicted"/>
<dbReference type="InterPro" id="IPR050273">
    <property type="entry name" value="GppA/Ppx_hydrolase"/>
</dbReference>
<reference evidence="2 3" key="1">
    <citation type="journal article" date="2013" name="Int. J. Syst. Evol. Microbiol.">
        <title>Marinoscillum luteum sp. nov., isolated from marine sediment.</title>
        <authorList>
            <person name="Cha I.T."/>
            <person name="Park S.J."/>
            <person name="Kim S.J."/>
            <person name="Kim J.G."/>
            <person name="Jung M.Y."/>
            <person name="Shin K.S."/>
            <person name="Kwon K.K."/>
            <person name="Yang S.H."/>
            <person name="Seo Y.S."/>
            <person name="Rhee S.K."/>
        </authorList>
    </citation>
    <scope>NUCLEOTIDE SEQUENCE [LARGE SCALE GENOMIC DNA]</scope>
    <source>
        <strain evidence="2 3">KCTC 23939</strain>
    </source>
</reference>
<dbReference type="Pfam" id="PF02541">
    <property type="entry name" value="Ppx-GppA"/>
    <property type="match status" value="1"/>
</dbReference>
<evidence type="ECO:0000313" key="2">
    <source>
        <dbReference type="EMBL" id="MFH6982522.1"/>
    </source>
</evidence>
<protein>
    <submittedName>
        <fullName evidence="2">Ppx/GppA phosphatase family protein</fullName>
    </submittedName>
</protein>
<dbReference type="Gene3D" id="3.30.420.40">
    <property type="match status" value="1"/>
</dbReference>
<gene>
    <name evidence="2" type="ORF">ACHKAR_03685</name>
</gene>
<evidence type="ECO:0000313" key="3">
    <source>
        <dbReference type="Proteomes" id="UP001610063"/>
    </source>
</evidence>
<dbReference type="Proteomes" id="UP001610063">
    <property type="component" value="Unassembled WGS sequence"/>
</dbReference>